<gene>
    <name evidence="10" type="ORF">HICCMSTLAB_LOCUS13515</name>
</gene>
<evidence type="ECO:0000256" key="8">
    <source>
        <dbReference type="ARBA" id="ARBA00023242"/>
    </source>
</evidence>
<evidence type="ECO:0000256" key="1">
    <source>
        <dbReference type="ARBA" id="ARBA00004123"/>
    </source>
</evidence>
<evidence type="ECO:0000256" key="4">
    <source>
        <dbReference type="ARBA" id="ARBA00009567"/>
    </source>
</evidence>
<organism evidence="10 11">
    <name type="scientific">Cotesia congregata</name>
    <name type="common">Parasitoid wasp</name>
    <name type="synonym">Apanteles congregatus</name>
    <dbReference type="NCBI Taxonomy" id="51543"/>
    <lineage>
        <taxon>Eukaryota</taxon>
        <taxon>Metazoa</taxon>
        <taxon>Ecdysozoa</taxon>
        <taxon>Arthropoda</taxon>
        <taxon>Hexapoda</taxon>
        <taxon>Insecta</taxon>
        <taxon>Pterygota</taxon>
        <taxon>Neoptera</taxon>
        <taxon>Endopterygota</taxon>
        <taxon>Hymenoptera</taxon>
        <taxon>Apocrita</taxon>
        <taxon>Ichneumonoidea</taxon>
        <taxon>Braconidae</taxon>
        <taxon>Microgastrinae</taxon>
        <taxon>Cotesia</taxon>
    </lineage>
</organism>
<accession>A0A8J2HQ16</accession>
<comment type="similarity">
    <text evidence="4">Belongs to the ELP5 family.</text>
</comment>
<dbReference type="GO" id="GO:0033588">
    <property type="term" value="C:elongator holoenzyme complex"/>
    <property type="evidence" value="ECO:0007669"/>
    <property type="project" value="InterPro"/>
</dbReference>
<dbReference type="PANTHER" id="PTHR15641">
    <property type="entry name" value="ELONGATOR COMPLEX PROTEIN 5"/>
    <property type="match status" value="1"/>
</dbReference>
<dbReference type="PANTHER" id="PTHR15641:SF1">
    <property type="entry name" value="ELONGATOR COMPLEX PROTEIN 5"/>
    <property type="match status" value="1"/>
</dbReference>
<dbReference type="UniPathway" id="UPA00988"/>
<keyword evidence="8" id="KW-0539">Nucleus</keyword>
<dbReference type="Proteomes" id="UP000786811">
    <property type="component" value="Unassembled WGS sequence"/>
</dbReference>
<name>A0A8J2HQ16_COTCN</name>
<dbReference type="GO" id="GO:0002098">
    <property type="term" value="P:tRNA wobble uridine modification"/>
    <property type="evidence" value="ECO:0007669"/>
    <property type="project" value="InterPro"/>
</dbReference>
<evidence type="ECO:0000256" key="2">
    <source>
        <dbReference type="ARBA" id="ARBA00004496"/>
    </source>
</evidence>
<dbReference type="GO" id="GO:0000049">
    <property type="term" value="F:tRNA binding"/>
    <property type="evidence" value="ECO:0007669"/>
    <property type="project" value="TreeGrafter"/>
</dbReference>
<evidence type="ECO:0000256" key="3">
    <source>
        <dbReference type="ARBA" id="ARBA00005043"/>
    </source>
</evidence>
<comment type="pathway">
    <text evidence="3">tRNA modification; 5-methoxycarbonylmethyl-2-thiouridine-tRNA biosynthesis.</text>
</comment>
<sequence length="292" mass="33540">MAKKLITSLPLMQDASFIVIDEDVEEPCADNLIDGWMQMWSTANLSQQINLLLFFNTKSHYNYLTTLFKDDKFHIHDYCLEDLDKIYEKQDFNEICERIMKSSIVDEKSIVVLNCLSSLIVNIGLARALRFVDKLSQRVSQLICIYRRDFGTQKIPKIETLGTTYVRLGKSSETAMNNEISYEVAMVHCKRGGGILKKHVVITQDPVSCEIKSENPVEFKAPVLVSQVVESSVKPQASFRIDMNARELEQRNQTPLPYMQVIKDATNESQIHYIPDKNDDFDEEDPDDDLPF</sequence>
<comment type="caution">
    <text evidence="10">The sequence shown here is derived from an EMBL/GenBank/DDBJ whole genome shotgun (WGS) entry which is preliminary data.</text>
</comment>
<dbReference type="GO" id="GO:0005829">
    <property type="term" value="C:cytosol"/>
    <property type="evidence" value="ECO:0007669"/>
    <property type="project" value="TreeGrafter"/>
</dbReference>
<dbReference type="OrthoDB" id="166907at2759"/>
<reference evidence="10" key="1">
    <citation type="submission" date="2021-04" db="EMBL/GenBank/DDBJ databases">
        <authorList>
            <person name="Chebbi M.A.C M."/>
        </authorList>
    </citation>
    <scope>NUCLEOTIDE SEQUENCE</scope>
</reference>
<keyword evidence="6" id="KW-0963">Cytoplasm</keyword>
<evidence type="ECO:0000313" key="11">
    <source>
        <dbReference type="Proteomes" id="UP000786811"/>
    </source>
</evidence>
<evidence type="ECO:0000256" key="5">
    <source>
        <dbReference type="ARBA" id="ARBA00020264"/>
    </source>
</evidence>
<proteinExistence type="inferred from homology"/>
<keyword evidence="7" id="KW-0819">tRNA processing</keyword>
<feature type="compositionally biased region" description="Acidic residues" evidence="9">
    <location>
        <begin position="279"/>
        <end position="292"/>
    </location>
</feature>
<evidence type="ECO:0000256" key="6">
    <source>
        <dbReference type="ARBA" id="ARBA00022490"/>
    </source>
</evidence>
<evidence type="ECO:0000256" key="7">
    <source>
        <dbReference type="ARBA" id="ARBA00022694"/>
    </source>
</evidence>
<protein>
    <recommendedName>
        <fullName evidence="5">Elongator complex protein 5</fullName>
    </recommendedName>
</protein>
<evidence type="ECO:0000313" key="10">
    <source>
        <dbReference type="EMBL" id="CAG5108879.1"/>
    </source>
</evidence>
<dbReference type="GO" id="GO:0005634">
    <property type="term" value="C:nucleus"/>
    <property type="evidence" value="ECO:0007669"/>
    <property type="project" value="UniProtKB-SubCell"/>
</dbReference>
<dbReference type="AlphaFoldDB" id="A0A8J2HQ16"/>
<dbReference type="EMBL" id="CAJNRD030001124">
    <property type="protein sequence ID" value="CAG5108879.1"/>
    <property type="molecule type" value="Genomic_DNA"/>
</dbReference>
<evidence type="ECO:0000256" key="9">
    <source>
        <dbReference type="SAM" id="MobiDB-lite"/>
    </source>
</evidence>
<feature type="region of interest" description="Disordered" evidence="9">
    <location>
        <begin position="272"/>
        <end position="292"/>
    </location>
</feature>
<dbReference type="InterPro" id="IPR019519">
    <property type="entry name" value="Elp5"/>
</dbReference>
<comment type="subcellular location">
    <subcellularLocation>
        <location evidence="2">Cytoplasm</location>
    </subcellularLocation>
    <subcellularLocation>
        <location evidence="1">Nucleus</location>
    </subcellularLocation>
</comment>
<keyword evidence="11" id="KW-1185">Reference proteome</keyword>